<feature type="compositionally biased region" description="Polar residues" evidence="1">
    <location>
        <begin position="1"/>
        <end position="19"/>
    </location>
</feature>
<gene>
    <name evidence="2" type="ORF">EZS28_023360</name>
</gene>
<feature type="region of interest" description="Disordered" evidence="1">
    <location>
        <begin position="1"/>
        <end position="24"/>
    </location>
</feature>
<evidence type="ECO:0000313" key="3">
    <source>
        <dbReference type="Proteomes" id="UP000324800"/>
    </source>
</evidence>
<feature type="non-terminal residue" evidence="2">
    <location>
        <position position="283"/>
    </location>
</feature>
<proteinExistence type="predicted"/>
<dbReference type="Proteomes" id="UP000324800">
    <property type="component" value="Unassembled WGS sequence"/>
</dbReference>
<comment type="caution">
    <text evidence="2">The sequence shown here is derived from an EMBL/GenBank/DDBJ whole genome shotgun (WGS) entry which is preliminary data.</text>
</comment>
<feature type="region of interest" description="Disordered" evidence="1">
    <location>
        <begin position="153"/>
        <end position="188"/>
    </location>
</feature>
<reference evidence="2 3" key="1">
    <citation type="submission" date="2019-03" db="EMBL/GenBank/DDBJ databases">
        <title>Single cell metagenomics reveals metabolic interactions within the superorganism composed of flagellate Streblomastix strix and complex community of Bacteroidetes bacteria on its surface.</title>
        <authorList>
            <person name="Treitli S.C."/>
            <person name="Kolisko M."/>
            <person name="Husnik F."/>
            <person name="Keeling P."/>
            <person name="Hampl V."/>
        </authorList>
    </citation>
    <scope>NUCLEOTIDE SEQUENCE [LARGE SCALE GENOMIC DNA]</scope>
    <source>
        <strain evidence="2">ST1C</strain>
    </source>
</reference>
<evidence type="ECO:0000313" key="2">
    <source>
        <dbReference type="EMBL" id="KAA6381114.1"/>
    </source>
</evidence>
<feature type="compositionally biased region" description="Low complexity" evidence="1">
    <location>
        <begin position="170"/>
        <end position="187"/>
    </location>
</feature>
<name>A0A5J4VFD4_9EUKA</name>
<accession>A0A5J4VFD4</accession>
<dbReference type="AlphaFoldDB" id="A0A5J4VFD4"/>
<sequence length="283" mass="33142">MTFIPNQDSPNQNLDAQMSDQEEALRHEEQILKSEEEVANKEMSDEAIARALQDELDAEGQQTQVFAVHQKKNKKKNKNKKATVINLNFVNPIQPTKETPIIEADENMIVELLEKECLQAQLKQDISENKVQPIKAIKQRDFKIVRIISNEIDDEQEEEADSDEKDDNNDINSPSEQQDQQQTSHHIQIQREHQQQSLAQLELNREKQRGKVRVTFILNQNQRQQKVKMLPQLTTKKQLIHSAQQAFNKRKNFFKRIFLRDGKELPNNEDEFNIFADDQFLFS</sequence>
<organism evidence="2 3">
    <name type="scientific">Streblomastix strix</name>
    <dbReference type="NCBI Taxonomy" id="222440"/>
    <lineage>
        <taxon>Eukaryota</taxon>
        <taxon>Metamonada</taxon>
        <taxon>Preaxostyla</taxon>
        <taxon>Oxymonadida</taxon>
        <taxon>Streblomastigidae</taxon>
        <taxon>Streblomastix</taxon>
    </lineage>
</organism>
<dbReference type="EMBL" id="SNRW01007517">
    <property type="protein sequence ID" value="KAA6381114.1"/>
    <property type="molecule type" value="Genomic_DNA"/>
</dbReference>
<feature type="compositionally biased region" description="Acidic residues" evidence="1">
    <location>
        <begin position="153"/>
        <end position="169"/>
    </location>
</feature>
<protein>
    <submittedName>
        <fullName evidence="2">Uncharacterized protein</fullName>
    </submittedName>
</protein>
<evidence type="ECO:0000256" key="1">
    <source>
        <dbReference type="SAM" id="MobiDB-lite"/>
    </source>
</evidence>